<reference evidence="1 2" key="1">
    <citation type="journal article" date="2014" name="Nature">
        <title>An environmental bacterial taxon with a large and distinct metabolic repertoire.</title>
        <authorList>
            <person name="Wilson M.C."/>
            <person name="Mori T."/>
            <person name="Ruckert C."/>
            <person name="Uria A.R."/>
            <person name="Helf M.J."/>
            <person name="Takada K."/>
            <person name="Gernert C."/>
            <person name="Steffens U.A."/>
            <person name="Heycke N."/>
            <person name="Schmitt S."/>
            <person name="Rinke C."/>
            <person name="Helfrich E.J."/>
            <person name="Brachmann A.O."/>
            <person name="Gurgui C."/>
            <person name="Wakimoto T."/>
            <person name="Kracht M."/>
            <person name="Crusemann M."/>
            <person name="Hentschel U."/>
            <person name="Abe I."/>
            <person name="Matsunaga S."/>
            <person name="Kalinowski J."/>
            <person name="Takeyama H."/>
            <person name="Piel J."/>
        </authorList>
    </citation>
    <scope>NUCLEOTIDE SEQUENCE [LARGE SCALE GENOMIC DNA]</scope>
    <source>
        <strain evidence="2">TSY1</strain>
    </source>
</reference>
<keyword evidence="2" id="KW-1185">Reference proteome</keyword>
<proteinExistence type="predicted"/>
<protein>
    <submittedName>
        <fullName evidence="1">Uncharacterized protein</fullName>
    </submittedName>
</protein>
<evidence type="ECO:0000313" key="1">
    <source>
        <dbReference type="EMBL" id="ETX00708.1"/>
    </source>
</evidence>
<organism evidence="1 2">
    <name type="scientific">Entotheonella factor</name>
    <dbReference type="NCBI Taxonomy" id="1429438"/>
    <lineage>
        <taxon>Bacteria</taxon>
        <taxon>Pseudomonadati</taxon>
        <taxon>Nitrospinota/Tectimicrobiota group</taxon>
        <taxon>Candidatus Tectimicrobiota</taxon>
        <taxon>Candidatus Entotheonellia</taxon>
        <taxon>Candidatus Entotheonellales</taxon>
        <taxon>Candidatus Entotheonellaceae</taxon>
        <taxon>Candidatus Entotheonella</taxon>
    </lineage>
</organism>
<dbReference type="EMBL" id="AZHW01000313">
    <property type="protein sequence ID" value="ETX00708.1"/>
    <property type="molecule type" value="Genomic_DNA"/>
</dbReference>
<accession>W4LRU8</accession>
<dbReference type="PANTHER" id="PTHR45588:SF1">
    <property type="entry name" value="WW DOMAIN-CONTAINING PROTEIN"/>
    <property type="match status" value="1"/>
</dbReference>
<evidence type="ECO:0000313" key="2">
    <source>
        <dbReference type="Proteomes" id="UP000019141"/>
    </source>
</evidence>
<gene>
    <name evidence="1" type="ORF">ETSY1_10200</name>
</gene>
<dbReference type="AlphaFoldDB" id="W4LRU8"/>
<sequence>MRSVREWCDDQAIMHTLVRPSQHLDNVWSLHGCAECCRRLEQAEEATAIELQLERAQAVADVPINASCFCRRVDDCSDEAQ</sequence>
<dbReference type="PANTHER" id="PTHR45588">
    <property type="entry name" value="TPR DOMAIN-CONTAINING PROTEIN"/>
    <property type="match status" value="1"/>
</dbReference>
<name>W4LRU8_ENTF1</name>
<dbReference type="Proteomes" id="UP000019141">
    <property type="component" value="Unassembled WGS sequence"/>
</dbReference>
<dbReference type="HOGENOM" id="CLU_2567470_0_0_7"/>
<comment type="caution">
    <text evidence="1">The sequence shown here is derived from an EMBL/GenBank/DDBJ whole genome shotgun (WGS) entry which is preliminary data.</text>
</comment>